<gene>
    <name evidence="2" type="ORF">MM239_14370</name>
</gene>
<protein>
    <submittedName>
        <fullName evidence="2">Uncharacterized protein</fullName>
    </submittedName>
</protein>
<proteinExistence type="predicted"/>
<evidence type="ECO:0000313" key="3">
    <source>
        <dbReference type="Proteomes" id="UP001165489"/>
    </source>
</evidence>
<feature type="transmembrane region" description="Helical" evidence="1">
    <location>
        <begin position="46"/>
        <end position="65"/>
    </location>
</feature>
<dbReference type="EMBL" id="JAKZGP010000041">
    <property type="protein sequence ID" value="MCH7410589.1"/>
    <property type="molecule type" value="Genomic_DNA"/>
</dbReference>
<keyword evidence="1" id="KW-0472">Membrane</keyword>
<organism evidence="2 3">
    <name type="scientific">Belliella filtrata</name>
    <dbReference type="NCBI Taxonomy" id="2923435"/>
    <lineage>
        <taxon>Bacteria</taxon>
        <taxon>Pseudomonadati</taxon>
        <taxon>Bacteroidota</taxon>
        <taxon>Cytophagia</taxon>
        <taxon>Cytophagales</taxon>
        <taxon>Cyclobacteriaceae</taxon>
        <taxon>Belliella</taxon>
    </lineage>
</organism>
<accession>A0ABS9V304</accession>
<dbReference type="Proteomes" id="UP001165489">
    <property type="component" value="Unassembled WGS sequence"/>
</dbReference>
<comment type="caution">
    <text evidence="2">The sequence shown here is derived from an EMBL/GenBank/DDBJ whole genome shotgun (WGS) entry which is preliminary data.</text>
</comment>
<sequence length="140" mass="16360">MNRKEKLIYKSILILQGSYYMLLGIFTLVVIRKFNFDSLHHDADLFINLIAAIILTIGFTLFAALKEQSVHLSLIILGLATAFSLLLFDTGLFQPGVYYKIIAFDFLLELIFILLWIWLFYEKWISIKFKEMKLKLKKSS</sequence>
<name>A0ABS9V304_9BACT</name>
<feature type="transmembrane region" description="Helical" evidence="1">
    <location>
        <begin position="98"/>
        <end position="121"/>
    </location>
</feature>
<keyword evidence="3" id="KW-1185">Reference proteome</keyword>
<evidence type="ECO:0000256" key="1">
    <source>
        <dbReference type="SAM" id="Phobius"/>
    </source>
</evidence>
<evidence type="ECO:0000313" key="2">
    <source>
        <dbReference type="EMBL" id="MCH7410589.1"/>
    </source>
</evidence>
<keyword evidence="1" id="KW-1133">Transmembrane helix</keyword>
<feature type="transmembrane region" description="Helical" evidence="1">
    <location>
        <begin position="72"/>
        <end position="92"/>
    </location>
</feature>
<dbReference type="RefSeq" id="WP_241348949.1">
    <property type="nucleotide sequence ID" value="NZ_JAKZGP010000041.1"/>
</dbReference>
<reference evidence="2" key="1">
    <citation type="submission" date="2022-03" db="EMBL/GenBank/DDBJ databases">
        <title>De novo assembled genomes of Belliella spp. (Cyclobacteriaceae) strains.</title>
        <authorList>
            <person name="Szabo A."/>
            <person name="Korponai K."/>
            <person name="Felfoldi T."/>
        </authorList>
    </citation>
    <scope>NUCLEOTIDE SEQUENCE</scope>
    <source>
        <strain evidence="2">DSM 111904</strain>
    </source>
</reference>
<feature type="transmembrane region" description="Helical" evidence="1">
    <location>
        <begin position="12"/>
        <end position="34"/>
    </location>
</feature>
<keyword evidence="1" id="KW-0812">Transmembrane</keyword>